<evidence type="ECO:0000313" key="3">
    <source>
        <dbReference type="EMBL" id="MBN7772031.1"/>
    </source>
</evidence>
<keyword evidence="4" id="KW-1185">Reference proteome</keyword>
<dbReference type="NCBIfam" id="NF009154">
    <property type="entry name" value="PRK12497.3-3"/>
    <property type="match status" value="1"/>
</dbReference>
<dbReference type="GO" id="GO:0003676">
    <property type="term" value="F:nucleic acid binding"/>
    <property type="evidence" value="ECO:0007669"/>
    <property type="project" value="InterPro"/>
</dbReference>
<dbReference type="NCBIfam" id="TIGR00252">
    <property type="entry name" value="YraN family protein"/>
    <property type="match status" value="1"/>
</dbReference>
<dbReference type="HAMAP" id="MF_00048">
    <property type="entry name" value="UPF0102"/>
    <property type="match status" value="1"/>
</dbReference>
<evidence type="ECO:0000313" key="4">
    <source>
        <dbReference type="Proteomes" id="UP000664545"/>
    </source>
</evidence>
<dbReference type="NCBIfam" id="NF009150">
    <property type="entry name" value="PRK12497.1-3"/>
    <property type="match status" value="1"/>
</dbReference>
<dbReference type="Pfam" id="PF02021">
    <property type="entry name" value="UPF0102"/>
    <property type="match status" value="1"/>
</dbReference>
<evidence type="ECO:0000256" key="2">
    <source>
        <dbReference type="HAMAP-Rule" id="MF_00048"/>
    </source>
</evidence>
<evidence type="ECO:0000256" key="1">
    <source>
        <dbReference type="ARBA" id="ARBA00006738"/>
    </source>
</evidence>
<dbReference type="InterPro" id="IPR003509">
    <property type="entry name" value="UPF0102_YraN-like"/>
</dbReference>
<accession>A0A939IHJ0</accession>
<dbReference type="CDD" id="cd20736">
    <property type="entry name" value="PoNe_Nuclease"/>
    <property type="match status" value="1"/>
</dbReference>
<dbReference type="PANTHER" id="PTHR34039">
    <property type="entry name" value="UPF0102 PROTEIN YRAN"/>
    <property type="match status" value="1"/>
</dbReference>
<dbReference type="Proteomes" id="UP000664545">
    <property type="component" value="Unassembled WGS sequence"/>
</dbReference>
<name>A0A939IHJ0_CLOAM</name>
<comment type="caution">
    <text evidence="3">The sequence shown here is derived from an EMBL/GenBank/DDBJ whole genome shotgun (WGS) entry which is preliminary data.</text>
</comment>
<proteinExistence type="inferred from homology"/>
<dbReference type="PANTHER" id="PTHR34039:SF1">
    <property type="entry name" value="UPF0102 PROTEIN YRAN"/>
    <property type="match status" value="1"/>
</dbReference>
<reference evidence="3" key="1">
    <citation type="submission" date="2021-02" db="EMBL/GenBank/DDBJ databases">
        <title>Abyssanaerobacter marinus gen.nov., sp., nov, anaerobic bacterium isolated from the Onnuri vent field of Indian Ocean and suggestion of Mogibacteriaceae fam. nov., and proposal of reclassification of ambiguous this family's genus member.</title>
        <authorList>
            <person name="Kim Y.J."/>
            <person name="Yang J.-A."/>
        </authorList>
    </citation>
    <scope>NUCLEOTIDE SEQUENCE</scope>
    <source>
        <strain evidence="3">DSM 2634</strain>
    </source>
</reference>
<gene>
    <name evidence="3" type="ORF">JYB65_01460</name>
</gene>
<comment type="similarity">
    <text evidence="1 2">Belongs to the UPF0102 family.</text>
</comment>
<dbReference type="InterPro" id="IPR011335">
    <property type="entry name" value="Restrct_endonuc-II-like"/>
</dbReference>
<organism evidence="3 4">
    <name type="scientific">Clostridium aminobutyricum</name>
    <dbReference type="NCBI Taxonomy" id="33953"/>
    <lineage>
        <taxon>Bacteria</taxon>
        <taxon>Bacillati</taxon>
        <taxon>Bacillota</taxon>
        <taxon>Clostridia</taxon>
        <taxon>Eubacteriales</taxon>
        <taxon>Clostridiaceae</taxon>
        <taxon>Clostridium</taxon>
    </lineage>
</organism>
<dbReference type="AlphaFoldDB" id="A0A939IHJ0"/>
<dbReference type="Gene3D" id="3.40.1350.10">
    <property type="match status" value="1"/>
</dbReference>
<dbReference type="SUPFAM" id="SSF52980">
    <property type="entry name" value="Restriction endonuclease-like"/>
    <property type="match status" value="1"/>
</dbReference>
<dbReference type="EMBL" id="JAFJZZ010000001">
    <property type="protein sequence ID" value="MBN7772031.1"/>
    <property type="molecule type" value="Genomic_DNA"/>
</dbReference>
<protein>
    <recommendedName>
        <fullName evidence="2">UPF0102 protein JYB65_01460</fullName>
    </recommendedName>
</protein>
<dbReference type="InterPro" id="IPR011856">
    <property type="entry name" value="tRNA_endonuc-like_dom_sf"/>
</dbReference>
<sequence length="113" mass="13054">MNLGSYGEAIAATYLESKGYKIVEKNFRCKLGEIDIIASQRDMLVFIEVKTRSSTAYGLPCEAVNKKKQLHLIRTAAFYLLKNHIGEIDQRMDVVEVLYREDHVYIRHLENAF</sequence>